<evidence type="ECO:0000256" key="2">
    <source>
        <dbReference type="ARBA" id="ARBA00022448"/>
    </source>
</evidence>
<feature type="domain" description="ABC transporter" evidence="5">
    <location>
        <begin position="27"/>
        <end position="252"/>
    </location>
</feature>
<dbReference type="Pfam" id="PF00005">
    <property type="entry name" value="ABC_tran"/>
    <property type="match status" value="1"/>
</dbReference>
<dbReference type="GO" id="GO:0016887">
    <property type="term" value="F:ATP hydrolysis activity"/>
    <property type="evidence" value="ECO:0007669"/>
    <property type="project" value="InterPro"/>
</dbReference>
<dbReference type="RefSeq" id="WP_127789545.1">
    <property type="nucleotide sequence ID" value="NZ_SACL01000009.1"/>
</dbReference>
<sequence>MAEIIADALTIEFPLYHLGARSLKKRLMAQALRRIREDSDSRVVVSALRDLTFRIGSGERVALIGRNGAGKSTLLRTLAGIYDPVGGRLSVQGTVGSLIDPGAGMDFWATGRENIRLRAWYAGLNEAQAQALSEAVTSFSGLGEFLELPVRNYSSGMQLRLAFAMATASRPDILLMDEWFFTADASFMAQAEARLQEMVASAKILVIATHSMRVVRRLCNRVIRLEAGRVVDDGPTEEVLSRLPEEMRLELETLQPGG</sequence>
<organism evidence="6 7">
    <name type="scientific">Rhodovarius crocodyli</name>
    <dbReference type="NCBI Taxonomy" id="1979269"/>
    <lineage>
        <taxon>Bacteria</taxon>
        <taxon>Pseudomonadati</taxon>
        <taxon>Pseudomonadota</taxon>
        <taxon>Alphaproteobacteria</taxon>
        <taxon>Acetobacterales</taxon>
        <taxon>Roseomonadaceae</taxon>
        <taxon>Rhodovarius</taxon>
    </lineage>
</organism>
<dbReference type="PROSITE" id="PS50893">
    <property type="entry name" value="ABC_TRANSPORTER_2"/>
    <property type="match status" value="1"/>
</dbReference>
<dbReference type="GO" id="GO:0140359">
    <property type="term" value="F:ABC-type transporter activity"/>
    <property type="evidence" value="ECO:0007669"/>
    <property type="project" value="InterPro"/>
</dbReference>
<dbReference type="PANTHER" id="PTHR46743">
    <property type="entry name" value="TEICHOIC ACIDS EXPORT ATP-BINDING PROTEIN TAGH"/>
    <property type="match status" value="1"/>
</dbReference>
<dbReference type="InterPro" id="IPR050683">
    <property type="entry name" value="Bact_Polysacc_Export_ATP-bd"/>
</dbReference>
<dbReference type="PANTHER" id="PTHR46743:SF2">
    <property type="entry name" value="TEICHOIC ACIDS EXPORT ATP-BINDING PROTEIN TAGH"/>
    <property type="match status" value="1"/>
</dbReference>
<dbReference type="Gene3D" id="3.40.50.300">
    <property type="entry name" value="P-loop containing nucleotide triphosphate hydrolases"/>
    <property type="match status" value="1"/>
</dbReference>
<evidence type="ECO:0000256" key="3">
    <source>
        <dbReference type="ARBA" id="ARBA00022741"/>
    </source>
</evidence>
<comment type="similarity">
    <text evidence="1">Belongs to the ABC transporter superfamily.</text>
</comment>
<gene>
    <name evidence="6" type="ORF">EOD42_21010</name>
</gene>
<protein>
    <submittedName>
        <fullName evidence="6">ABC transporter ATP-binding protein</fullName>
    </submittedName>
</protein>
<dbReference type="InterPro" id="IPR015860">
    <property type="entry name" value="ABC_transpr_TagH-like"/>
</dbReference>
<evidence type="ECO:0000259" key="5">
    <source>
        <dbReference type="PROSITE" id="PS50893"/>
    </source>
</evidence>
<name>A0A437M280_9PROT</name>
<dbReference type="SMART" id="SM00382">
    <property type="entry name" value="AAA"/>
    <property type="match status" value="1"/>
</dbReference>
<accession>A0A437M280</accession>
<keyword evidence="7" id="KW-1185">Reference proteome</keyword>
<proteinExistence type="inferred from homology"/>
<dbReference type="InterPro" id="IPR027417">
    <property type="entry name" value="P-loop_NTPase"/>
</dbReference>
<evidence type="ECO:0000256" key="4">
    <source>
        <dbReference type="ARBA" id="ARBA00022840"/>
    </source>
</evidence>
<dbReference type="Proteomes" id="UP000282957">
    <property type="component" value="Unassembled WGS sequence"/>
</dbReference>
<evidence type="ECO:0000256" key="1">
    <source>
        <dbReference type="ARBA" id="ARBA00005417"/>
    </source>
</evidence>
<dbReference type="InterPro" id="IPR003593">
    <property type="entry name" value="AAA+_ATPase"/>
</dbReference>
<evidence type="ECO:0000313" key="6">
    <source>
        <dbReference type="EMBL" id="RVT91798.1"/>
    </source>
</evidence>
<evidence type="ECO:0000313" key="7">
    <source>
        <dbReference type="Proteomes" id="UP000282957"/>
    </source>
</evidence>
<reference evidence="6 7" key="1">
    <citation type="submission" date="2019-01" db="EMBL/GenBank/DDBJ databases">
        <authorList>
            <person name="Chen W.-M."/>
        </authorList>
    </citation>
    <scope>NUCLEOTIDE SEQUENCE [LARGE SCALE GENOMIC DNA]</scope>
    <source>
        <strain evidence="6 7">CCP-6</strain>
    </source>
</reference>
<dbReference type="InterPro" id="IPR003439">
    <property type="entry name" value="ABC_transporter-like_ATP-bd"/>
</dbReference>
<dbReference type="GO" id="GO:0016020">
    <property type="term" value="C:membrane"/>
    <property type="evidence" value="ECO:0007669"/>
    <property type="project" value="InterPro"/>
</dbReference>
<dbReference type="SUPFAM" id="SSF52540">
    <property type="entry name" value="P-loop containing nucleoside triphosphate hydrolases"/>
    <property type="match status" value="1"/>
</dbReference>
<keyword evidence="2" id="KW-0813">Transport</keyword>
<dbReference type="GO" id="GO:0005524">
    <property type="term" value="F:ATP binding"/>
    <property type="evidence" value="ECO:0007669"/>
    <property type="project" value="UniProtKB-KW"/>
</dbReference>
<dbReference type="AlphaFoldDB" id="A0A437M280"/>
<comment type="caution">
    <text evidence="6">The sequence shown here is derived from an EMBL/GenBank/DDBJ whole genome shotgun (WGS) entry which is preliminary data.</text>
</comment>
<keyword evidence="4 6" id="KW-0067">ATP-binding</keyword>
<keyword evidence="3" id="KW-0547">Nucleotide-binding</keyword>
<dbReference type="CDD" id="cd03220">
    <property type="entry name" value="ABC_KpsT_Wzt"/>
    <property type="match status" value="1"/>
</dbReference>
<dbReference type="OrthoDB" id="9778870at2"/>
<dbReference type="EMBL" id="SACL01000009">
    <property type="protein sequence ID" value="RVT91798.1"/>
    <property type="molecule type" value="Genomic_DNA"/>
</dbReference>